<evidence type="ECO:0000313" key="7">
    <source>
        <dbReference type="Proteomes" id="UP001165080"/>
    </source>
</evidence>
<feature type="region of interest" description="Disordered" evidence="4">
    <location>
        <begin position="1015"/>
        <end position="1042"/>
    </location>
</feature>
<evidence type="ECO:0000259" key="5">
    <source>
        <dbReference type="PROSITE" id="PS50191"/>
    </source>
</evidence>
<dbReference type="SMART" id="SM00516">
    <property type="entry name" value="SEC14"/>
    <property type="match status" value="1"/>
</dbReference>
<keyword evidence="7" id="KW-1185">Reference proteome</keyword>
<evidence type="ECO:0000256" key="1">
    <source>
        <dbReference type="ARBA" id="ARBA00004202"/>
    </source>
</evidence>
<gene>
    <name evidence="6" type="primary">PLEST010433</name>
    <name evidence="6" type="ORF">PLESTB_000392700</name>
</gene>
<comment type="subcellular location">
    <subcellularLocation>
        <location evidence="1">Cell membrane</location>
        <topology evidence="1">Peripheral membrane protein</topology>
    </subcellularLocation>
    <subcellularLocation>
        <location evidence="2">Golgi apparatus membrane</location>
        <topology evidence="2">Peripheral membrane protein</topology>
    </subcellularLocation>
</comment>
<dbReference type="InterPro" id="IPR036273">
    <property type="entry name" value="CRAL/TRIO_N_dom_sf"/>
</dbReference>
<feature type="domain" description="CRAL-TRIO" evidence="5">
    <location>
        <begin position="87"/>
        <end position="260"/>
    </location>
</feature>
<dbReference type="InterPro" id="IPR011074">
    <property type="entry name" value="CRAL/TRIO_N_dom"/>
</dbReference>
<dbReference type="GO" id="GO:0000139">
    <property type="term" value="C:Golgi membrane"/>
    <property type="evidence" value="ECO:0007669"/>
    <property type="project" value="UniProtKB-SubCell"/>
</dbReference>
<name>A0A9W6BEZ0_9CHLO</name>
<accession>A0A9W6BEZ0</accession>
<dbReference type="InterPro" id="IPR001251">
    <property type="entry name" value="CRAL-TRIO_dom"/>
</dbReference>
<feature type="compositionally biased region" description="Pro residues" evidence="4">
    <location>
        <begin position="269"/>
        <end position="297"/>
    </location>
</feature>
<dbReference type="PROSITE" id="PS50191">
    <property type="entry name" value="CRAL_TRIO"/>
    <property type="match status" value="1"/>
</dbReference>
<evidence type="ECO:0000256" key="4">
    <source>
        <dbReference type="SAM" id="MobiDB-lite"/>
    </source>
</evidence>
<dbReference type="PANTHER" id="PTHR45657:SF1">
    <property type="entry name" value="CRAL-TRIO DOMAIN-CONTAINING PROTEIN YKL091C-RELATED"/>
    <property type="match status" value="1"/>
</dbReference>
<feature type="region of interest" description="Disordered" evidence="4">
    <location>
        <begin position="263"/>
        <end position="493"/>
    </location>
</feature>
<evidence type="ECO:0000256" key="3">
    <source>
        <dbReference type="ARBA" id="ARBA00038020"/>
    </source>
</evidence>
<feature type="region of interest" description="Disordered" evidence="4">
    <location>
        <begin position="911"/>
        <end position="942"/>
    </location>
</feature>
<dbReference type="EMBL" id="BRXU01000003">
    <property type="protein sequence ID" value="GLC50555.1"/>
    <property type="molecule type" value="Genomic_DNA"/>
</dbReference>
<dbReference type="Gene3D" id="3.40.525.10">
    <property type="entry name" value="CRAL-TRIO lipid binding domain"/>
    <property type="match status" value="1"/>
</dbReference>
<organism evidence="6 7">
    <name type="scientific">Pleodorina starrii</name>
    <dbReference type="NCBI Taxonomy" id="330485"/>
    <lineage>
        <taxon>Eukaryota</taxon>
        <taxon>Viridiplantae</taxon>
        <taxon>Chlorophyta</taxon>
        <taxon>core chlorophytes</taxon>
        <taxon>Chlorophyceae</taxon>
        <taxon>CS clade</taxon>
        <taxon>Chlamydomonadales</taxon>
        <taxon>Volvocaceae</taxon>
        <taxon>Pleodorina</taxon>
    </lineage>
</organism>
<dbReference type="Gene3D" id="1.10.8.20">
    <property type="entry name" value="N-terminal domain of phosphatidylinositol transfer protein sec14p"/>
    <property type="match status" value="1"/>
</dbReference>
<dbReference type="InterPro" id="IPR051026">
    <property type="entry name" value="PI/PC_transfer"/>
</dbReference>
<dbReference type="Pfam" id="PF00650">
    <property type="entry name" value="CRAL_TRIO"/>
    <property type="match status" value="1"/>
</dbReference>
<comment type="similarity">
    <text evidence="3">Belongs to the SFH family.</text>
</comment>
<feature type="region of interest" description="Disordered" evidence="4">
    <location>
        <begin position="508"/>
        <end position="605"/>
    </location>
</feature>
<comment type="caution">
    <text evidence="6">The sequence shown here is derived from an EMBL/GenBank/DDBJ whole genome shotgun (WGS) entry which is preliminary data.</text>
</comment>
<evidence type="ECO:0000256" key="2">
    <source>
        <dbReference type="ARBA" id="ARBA00004395"/>
    </source>
</evidence>
<feature type="compositionally biased region" description="Low complexity" evidence="4">
    <location>
        <begin position="340"/>
        <end position="362"/>
    </location>
</feature>
<feature type="compositionally biased region" description="Basic and acidic residues" evidence="4">
    <location>
        <begin position="321"/>
        <end position="331"/>
    </location>
</feature>
<proteinExistence type="inferred from homology"/>
<feature type="compositionally biased region" description="Low complexity" evidence="4">
    <location>
        <begin position="442"/>
        <end position="487"/>
    </location>
</feature>
<feature type="compositionally biased region" description="Gly residues" evidence="4">
    <location>
        <begin position="304"/>
        <end position="320"/>
    </location>
</feature>
<dbReference type="SMART" id="SM01100">
    <property type="entry name" value="CRAL_TRIO_N"/>
    <property type="match status" value="1"/>
</dbReference>
<dbReference type="SUPFAM" id="SSF46938">
    <property type="entry name" value="CRAL/TRIO N-terminal domain"/>
    <property type="match status" value="1"/>
</dbReference>
<protein>
    <recommendedName>
        <fullName evidence="5">CRAL-TRIO domain-containing protein</fullName>
    </recommendedName>
</protein>
<dbReference type="CDD" id="cd00170">
    <property type="entry name" value="SEC14"/>
    <property type="match status" value="1"/>
</dbReference>
<sequence>MALSARGFSLESRGLSAEQQAKVLAFKRLLQQSGAWDDGCFDDHDCARFLKARNYDPQAAKQMWDGMRAWRRENRVDTIRDWFVFNERREYDRLFPTGLHKTDKEGHPVLIQQLGRVNISALYKLTNDDRIRLAHIAENEHLRRVVFPACSRVSGRPIDQLFTIIDLEGVAFTSVMRTTSLLKMFMAMDSNNYPETLAHMTIINAPGWFSTSWSAVKSVLSGDTVRKIEILGKDYQSALLRHIPRANLLVEYGGLSRGCVTDNEGPWQLPEPLPETPAPPPEPLLPPPQPLLPPMPQPGVTGASAGGADMGELAAGGGGDGDQRSPRDVATRRSLSPVRPGAKAAATGVVAAPGAAGVHPAPMATPPAAKRPHVEEVQMQPHPQQQLGAPPSSGSPAPSVSDSDSAQSMAAPLMSNFLPSSSESPSPQHHQHSHPQQPPLPQHRQQQQQAVPPLPPSQQLSASGAMAAAAPGAGTPPVTMPQRHSSSGGAGGLVAGFVASLQAAVVGHAGAQQQHPPQGAATAAATDGGVLRPPAGPLPTSLATNPAGPHTPLHNPQQHPLAQNQQTPPPQQQQQLPMARGGSGGAAGPAQLLLSSPREDATGPGTMLSAVSTLYSPPSLMSPLSPADMQAVADAAISARRTDGATSLLGSSAAMAAGTGRRSGGVNVSGGGVAGVGVSSFASVAASTPTGGLTAAAASFTSNTAVSAFASAIIPNGELLLPAAATPGSGQLSQQQAAAQQQQYQCQSLNDMDDAESVRASVMSQRSFYSALSHLDASSCSGITSPAEGSDNARRWSAQRELHAAAIASAVAATAERRAAAAAAAAAGTPTAAAAAAAGGGTLSKLSASHPAHTVGIPPAGALSGVSYIVPPAATQAFGSYLDQPPPYGALRSDDGLGSFTNTDAPVVAKAEDDRSPSAAGVSGSGGGGAAPAAAPGHRSRGDAAQIVDAVAIQMGNDSNGGASVGIGGSGMSRSPSAAAMEDCSLGAGAVRWARGWFFRRRNYGRLVDDGAGDGAGGMGGGGSHQGSDGGRQGGGSMMMGRGKGSGAGLYAAVGGGPCATSPSKIVPKMPHHSRGDSWEWDQPSPYDIDQTYGRTGGSGAGGGMMHREMSFGRGAERRRLLRSESPGRRRRLEEYCGCMPCCTIM</sequence>
<feature type="compositionally biased region" description="Low complexity" evidence="4">
    <location>
        <begin position="560"/>
        <end position="577"/>
    </location>
</feature>
<dbReference type="Proteomes" id="UP001165080">
    <property type="component" value="Unassembled WGS sequence"/>
</dbReference>
<dbReference type="AlphaFoldDB" id="A0A9W6BEZ0"/>
<dbReference type="GO" id="GO:0005886">
    <property type="term" value="C:plasma membrane"/>
    <property type="evidence" value="ECO:0007669"/>
    <property type="project" value="UniProtKB-SubCell"/>
</dbReference>
<feature type="compositionally biased region" description="Low complexity" evidence="4">
    <location>
        <begin position="508"/>
        <end position="526"/>
    </location>
</feature>
<feature type="compositionally biased region" description="Low complexity" evidence="4">
    <location>
        <begin position="389"/>
        <end position="428"/>
    </location>
</feature>
<reference evidence="6 7" key="1">
    <citation type="journal article" date="2023" name="Commun. Biol.">
        <title>Reorganization of the ancestral sex-determining regions during the evolution of trioecy in Pleodorina starrii.</title>
        <authorList>
            <person name="Takahashi K."/>
            <person name="Suzuki S."/>
            <person name="Kawai-Toyooka H."/>
            <person name="Yamamoto K."/>
            <person name="Hamaji T."/>
            <person name="Ootsuki R."/>
            <person name="Yamaguchi H."/>
            <person name="Kawachi M."/>
            <person name="Higashiyama T."/>
            <person name="Nozaki H."/>
        </authorList>
    </citation>
    <scope>NUCLEOTIDE SEQUENCE [LARGE SCALE GENOMIC DNA]</scope>
    <source>
        <strain evidence="6 7">NIES-4479</strain>
    </source>
</reference>
<dbReference type="InterPro" id="IPR036865">
    <property type="entry name" value="CRAL-TRIO_dom_sf"/>
</dbReference>
<dbReference type="SUPFAM" id="SSF52087">
    <property type="entry name" value="CRAL/TRIO domain"/>
    <property type="match status" value="1"/>
</dbReference>
<dbReference type="PANTHER" id="PTHR45657">
    <property type="entry name" value="CRAL-TRIO DOMAIN-CONTAINING PROTEIN YKL091C-RELATED"/>
    <property type="match status" value="1"/>
</dbReference>
<evidence type="ECO:0000313" key="6">
    <source>
        <dbReference type="EMBL" id="GLC50555.1"/>
    </source>
</evidence>